<accession>A0A345KV79</accession>
<keyword evidence="2" id="KW-1185">Reference proteome</keyword>
<evidence type="ECO:0000313" key="1">
    <source>
        <dbReference type="EMBL" id="AXH46931.1"/>
    </source>
</evidence>
<dbReference type="KEGG" id="vg:60321655"/>
<protein>
    <submittedName>
        <fullName evidence="1">Uncharacterized protein</fullName>
    </submittedName>
</protein>
<organism evidence="1 2">
    <name type="scientific">Mycobacterium phage Aminay</name>
    <dbReference type="NCBI Taxonomy" id="2250291"/>
    <lineage>
        <taxon>Viruses</taxon>
        <taxon>Duplodnaviria</taxon>
        <taxon>Heunggongvirae</taxon>
        <taxon>Uroviricota</taxon>
        <taxon>Caudoviricetes</taxon>
        <taxon>Weiservirinae</taxon>
        <taxon>Aminayvirus</taxon>
        <taxon>Aminayvirus aminay</taxon>
    </lineage>
</organism>
<reference evidence="2" key="1">
    <citation type="submission" date="2018-06" db="EMBL/GenBank/DDBJ databases">
        <authorList>
            <person name="Zhirakovskaya E."/>
        </authorList>
    </citation>
    <scope>NUCLEOTIDE SEQUENCE [LARGE SCALE GENOMIC DNA]</scope>
</reference>
<name>A0A345KV79_9CAUD</name>
<evidence type="ECO:0000313" key="2">
    <source>
        <dbReference type="Proteomes" id="UP000259472"/>
    </source>
</evidence>
<proteinExistence type="predicted"/>
<dbReference type="GeneID" id="60321655"/>
<dbReference type="Proteomes" id="UP000259472">
    <property type="component" value="Segment"/>
</dbReference>
<gene>
    <name evidence="1" type="primary">95</name>
    <name evidence="1" type="ORF">SEA_AMINAY_95</name>
</gene>
<dbReference type="RefSeq" id="YP_009950245.1">
    <property type="nucleotide sequence ID" value="NC_051588.1"/>
</dbReference>
<dbReference type="EMBL" id="MH509442">
    <property type="protein sequence ID" value="AXH46931.1"/>
    <property type="molecule type" value="Genomic_DNA"/>
</dbReference>
<sequence>MTTRTYIATSPAGAVRERRSARDYRYAVSTYHEVLSFHGTHEAARRAAGAAGARVVEVTVKAGHDGRCTAAVPADDARGQELARIVGGAGRCLFRTGHDGGHVARGGYDFKPAG</sequence>